<keyword evidence="9" id="KW-0175">Coiled coil</keyword>
<dbReference type="Gene3D" id="1.25.40.10">
    <property type="entry name" value="Tetratricopeptide repeat domain"/>
    <property type="match status" value="2"/>
</dbReference>
<dbReference type="GO" id="GO:0005524">
    <property type="term" value="F:ATP binding"/>
    <property type="evidence" value="ECO:0007669"/>
    <property type="project" value="UniProtKB-KW"/>
</dbReference>
<proteinExistence type="predicted"/>
<keyword evidence="10" id="KW-0732">Signal</keyword>
<dbReference type="Gene3D" id="3.30.565.10">
    <property type="entry name" value="Histidine kinase-like ATPase, C-terminal domain"/>
    <property type="match status" value="1"/>
</dbReference>
<protein>
    <recommendedName>
        <fullName evidence="2">histidine kinase</fullName>
        <ecNumber evidence="2">2.7.13.3</ecNumber>
    </recommendedName>
</protein>
<evidence type="ECO:0000256" key="1">
    <source>
        <dbReference type="ARBA" id="ARBA00000085"/>
    </source>
</evidence>
<keyword evidence="8" id="KW-0802">TPR repeat</keyword>
<dbReference type="EC" id="2.7.13.3" evidence="2"/>
<dbReference type="PANTHER" id="PTHR41523:SF8">
    <property type="entry name" value="ETHYLENE RESPONSE SENSOR PROTEIN"/>
    <property type="match status" value="1"/>
</dbReference>
<evidence type="ECO:0000259" key="11">
    <source>
        <dbReference type="SMART" id="SM00387"/>
    </source>
</evidence>
<evidence type="ECO:0000256" key="6">
    <source>
        <dbReference type="ARBA" id="ARBA00022777"/>
    </source>
</evidence>
<dbReference type="EMBL" id="CADCTQ010000355">
    <property type="protein sequence ID" value="CAA9286865.1"/>
    <property type="molecule type" value="Genomic_DNA"/>
</dbReference>
<dbReference type="InterPro" id="IPR011990">
    <property type="entry name" value="TPR-like_helical_dom_sf"/>
</dbReference>
<keyword evidence="7" id="KW-0067">ATP-binding</keyword>
<dbReference type="InterPro" id="IPR019734">
    <property type="entry name" value="TPR_rpt"/>
</dbReference>
<dbReference type="PANTHER" id="PTHR41523">
    <property type="entry name" value="TWO-COMPONENT SYSTEM SENSOR PROTEIN"/>
    <property type="match status" value="1"/>
</dbReference>
<feature type="signal peptide" evidence="10">
    <location>
        <begin position="1"/>
        <end position="24"/>
    </location>
</feature>
<keyword evidence="3" id="KW-0597">Phosphoprotein</keyword>
<dbReference type="InterPro" id="IPR003594">
    <property type="entry name" value="HATPase_dom"/>
</dbReference>
<gene>
    <name evidence="12" type="ORF">AVDCRST_MAG56-4279</name>
</gene>
<dbReference type="AlphaFoldDB" id="A0A6J4JT49"/>
<evidence type="ECO:0000256" key="8">
    <source>
        <dbReference type="PROSITE-ProRule" id="PRU00339"/>
    </source>
</evidence>
<evidence type="ECO:0000256" key="3">
    <source>
        <dbReference type="ARBA" id="ARBA00022553"/>
    </source>
</evidence>
<dbReference type="SMART" id="SM00028">
    <property type="entry name" value="TPR"/>
    <property type="match status" value="5"/>
</dbReference>
<keyword evidence="6 12" id="KW-0418">Kinase</keyword>
<dbReference type="SUPFAM" id="SSF48452">
    <property type="entry name" value="TPR-like"/>
    <property type="match status" value="2"/>
</dbReference>
<feature type="repeat" description="TPR" evidence="8">
    <location>
        <begin position="295"/>
        <end position="328"/>
    </location>
</feature>
<dbReference type="Pfam" id="PF02518">
    <property type="entry name" value="HATPase_c"/>
    <property type="match status" value="1"/>
</dbReference>
<evidence type="ECO:0000256" key="9">
    <source>
        <dbReference type="SAM" id="Coils"/>
    </source>
</evidence>
<feature type="chain" id="PRO_5027041616" description="histidine kinase" evidence="10">
    <location>
        <begin position="25"/>
        <end position="871"/>
    </location>
</feature>
<evidence type="ECO:0000256" key="7">
    <source>
        <dbReference type="ARBA" id="ARBA00022840"/>
    </source>
</evidence>
<dbReference type="Gene3D" id="3.30.450.20">
    <property type="entry name" value="PAS domain"/>
    <property type="match status" value="1"/>
</dbReference>
<reference evidence="12" key="1">
    <citation type="submission" date="2020-02" db="EMBL/GenBank/DDBJ databases">
        <authorList>
            <person name="Meier V. D."/>
        </authorList>
    </citation>
    <scope>NUCLEOTIDE SEQUENCE</scope>
    <source>
        <strain evidence="12">AVDCRST_MAG56</strain>
    </source>
</reference>
<organism evidence="12">
    <name type="scientific">uncultured Cytophagales bacterium</name>
    <dbReference type="NCBI Taxonomy" id="158755"/>
    <lineage>
        <taxon>Bacteria</taxon>
        <taxon>Pseudomonadati</taxon>
        <taxon>Bacteroidota</taxon>
        <taxon>Sphingobacteriia</taxon>
        <taxon>Sphingobacteriales</taxon>
        <taxon>environmental samples</taxon>
    </lineage>
</organism>
<dbReference type="SUPFAM" id="SSF55874">
    <property type="entry name" value="ATPase domain of HSP90 chaperone/DNA topoisomerase II/histidine kinase"/>
    <property type="match status" value="1"/>
</dbReference>
<sequence>MRYFSSPALLPVLLFTLLTVAVHAQPIPRAEADSLLRLLQAGKADTNRVSQFIRLGEYQVYKPGEFKADMDSARSYAEQANGLSRQLKFYSGESRSLNLLGTISREARQLEQSVGYHQAALRLYHQRGDWKGQADSYLLLAWTYRDKGEAAEARKQAQKAIALYTGKGYPKGVGQAHIEMGNTYANWGEELDTKINFYQQALDWFAKAKDKRKQADVHKDLGDLYQLQGKHAHALIELRKALVLYRAINYPYLQGVYDLLGNVSSGLGDYQEGLKYGLLAVEKAEQLRDTTLELCTIYNRIGITYFYLKQYQKSLIYYNKAMLVAKKYNDRFSISVLTSNTAFVLSKLGQLKAAERLLLSTARQFPPQNSSDSIILAGDLVNIYTELKQYPLAQLYCNQLLVLSSNLGKNDNDRGIIYDKIIPFFIDSKQYRQAREHLAELKEYSTNVKSLKLASNAQLYWFRLDSLQGRYASAIRHYQQHKQLQDSLYNETKSRQIANLDVLYETEKKEQDIKLKEQSIKTLTRERQLQAKQIEQDQLVRNTLIGGAVLMLALLGVTYNRYRLKQRSNQLLKAQQQELQARQEVINQKNEHLSELLTDKESLLAQKDTLIEEKVGLLKDKDSLLTGQQRLLEEKEDLLKEKDVLLEEKERLLKEIHHRVKNNLQIVMSLLNSQAASLKDHAALSAIRESQHRVQAMALIHQKLYQSEGVARIPMRAYLHEVVSYLHESYALVAPVRFELQIEPIELDVTQAVPLGLIINEALTNAFKYAFPGGRRGTIRLELVRLASATYHYGLTIADDGVGLPEGFKPSRSRSLGMTLLHGFARQLGGELALAGPPGLCICLQFGEVPFGEDAYQQEPQTNSQVMHPAG</sequence>
<evidence type="ECO:0000256" key="4">
    <source>
        <dbReference type="ARBA" id="ARBA00022679"/>
    </source>
</evidence>
<name>A0A6J4JT49_9SPHI</name>
<dbReference type="InterPro" id="IPR011495">
    <property type="entry name" value="Sig_transdc_His_kin_sub2_dim/P"/>
</dbReference>
<evidence type="ECO:0000256" key="5">
    <source>
        <dbReference type="ARBA" id="ARBA00022741"/>
    </source>
</evidence>
<dbReference type="GO" id="GO:0004673">
    <property type="term" value="F:protein histidine kinase activity"/>
    <property type="evidence" value="ECO:0007669"/>
    <property type="project" value="UniProtKB-EC"/>
</dbReference>
<accession>A0A6J4JT49</accession>
<dbReference type="PROSITE" id="PS50005">
    <property type="entry name" value="TPR"/>
    <property type="match status" value="1"/>
</dbReference>
<dbReference type="InterPro" id="IPR036890">
    <property type="entry name" value="HATPase_C_sf"/>
</dbReference>
<evidence type="ECO:0000256" key="10">
    <source>
        <dbReference type="SAM" id="SignalP"/>
    </source>
</evidence>
<evidence type="ECO:0000313" key="12">
    <source>
        <dbReference type="EMBL" id="CAA9286865.1"/>
    </source>
</evidence>
<feature type="coiled-coil region" evidence="9">
    <location>
        <begin position="569"/>
        <end position="655"/>
    </location>
</feature>
<dbReference type="Pfam" id="PF13424">
    <property type="entry name" value="TPR_12"/>
    <property type="match status" value="2"/>
</dbReference>
<feature type="domain" description="Histidine kinase/HSP90-like ATPase" evidence="11">
    <location>
        <begin position="750"/>
        <end position="850"/>
    </location>
</feature>
<keyword evidence="4" id="KW-0808">Transferase</keyword>
<comment type="catalytic activity">
    <reaction evidence="1">
        <text>ATP + protein L-histidine = ADP + protein N-phospho-L-histidine.</text>
        <dbReference type="EC" id="2.7.13.3"/>
    </reaction>
</comment>
<dbReference type="SMART" id="SM00387">
    <property type="entry name" value="HATPase_c"/>
    <property type="match status" value="1"/>
</dbReference>
<keyword evidence="5" id="KW-0547">Nucleotide-binding</keyword>
<evidence type="ECO:0000256" key="2">
    <source>
        <dbReference type="ARBA" id="ARBA00012438"/>
    </source>
</evidence>
<dbReference type="Pfam" id="PF07568">
    <property type="entry name" value="HisKA_2"/>
    <property type="match status" value="1"/>
</dbReference>